<dbReference type="EMBL" id="JBHSMI010000029">
    <property type="protein sequence ID" value="MFC5405158.1"/>
    <property type="molecule type" value="Genomic_DNA"/>
</dbReference>
<evidence type="ECO:0000313" key="12">
    <source>
        <dbReference type="Proteomes" id="UP001596113"/>
    </source>
</evidence>
<feature type="transmembrane region" description="Helical" evidence="9">
    <location>
        <begin position="422"/>
        <end position="448"/>
    </location>
</feature>
<evidence type="ECO:0000313" key="11">
    <source>
        <dbReference type="EMBL" id="MFC5405158.1"/>
    </source>
</evidence>
<feature type="transmembrane region" description="Helical" evidence="9">
    <location>
        <begin position="359"/>
        <end position="379"/>
    </location>
</feature>
<feature type="transmembrane region" description="Helical" evidence="9">
    <location>
        <begin position="546"/>
        <end position="565"/>
    </location>
</feature>
<name>A0ABW0HX91_9BACL</name>
<keyword evidence="4 9" id="KW-1133">Transmembrane helix</keyword>
<evidence type="ECO:0000259" key="10">
    <source>
        <dbReference type="SMART" id="SM00849"/>
    </source>
</evidence>
<dbReference type="InterPro" id="IPR001279">
    <property type="entry name" value="Metallo-B-lactamas"/>
</dbReference>
<organism evidence="11 12">
    <name type="scientific">Cohnella soli</name>
    <dbReference type="NCBI Taxonomy" id="425005"/>
    <lineage>
        <taxon>Bacteria</taxon>
        <taxon>Bacillati</taxon>
        <taxon>Bacillota</taxon>
        <taxon>Bacilli</taxon>
        <taxon>Bacillales</taxon>
        <taxon>Paenibacillaceae</taxon>
        <taxon>Cohnella</taxon>
    </lineage>
</organism>
<dbReference type="Gene3D" id="3.60.15.10">
    <property type="entry name" value="Ribonuclease Z/Hydroxyacylglutathione hydrolase-like"/>
    <property type="match status" value="1"/>
</dbReference>
<dbReference type="PANTHER" id="PTHR30619">
    <property type="entry name" value="DNA INTERNALIZATION/COMPETENCE PROTEIN COMEC/REC2"/>
    <property type="match status" value="1"/>
</dbReference>
<gene>
    <name evidence="11" type="ORF">ACFPOF_20660</name>
</gene>
<reference evidence="12" key="1">
    <citation type="journal article" date="2019" name="Int. J. Syst. Evol. Microbiol.">
        <title>The Global Catalogue of Microorganisms (GCM) 10K type strain sequencing project: providing services to taxonomists for standard genome sequencing and annotation.</title>
        <authorList>
            <consortium name="The Broad Institute Genomics Platform"/>
            <consortium name="The Broad Institute Genome Sequencing Center for Infectious Disease"/>
            <person name="Wu L."/>
            <person name="Ma J."/>
        </authorList>
    </citation>
    <scope>NUCLEOTIDE SEQUENCE [LARGE SCALE GENOMIC DNA]</scope>
    <source>
        <strain evidence="12">CGMCC 1.18575</strain>
    </source>
</reference>
<dbReference type="Pfam" id="PF00753">
    <property type="entry name" value="Lactamase_B"/>
    <property type="match status" value="1"/>
</dbReference>
<dbReference type="Pfam" id="PF03772">
    <property type="entry name" value="Competence"/>
    <property type="match status" value="1"/>
</dbReference>
<dbReference type="InterPro" id="IPR004477">
    <property type="entry name" value="ComEC_N"/>
</dbReference>
<dbReference type="SUPFAM" id="SSF56281">
    <property type="entry name" value="Metallo-hydrolase/oxidoreductase"/>
    <property type="match status" value="1"/>
</dbReference>
<evidence type="ECO:0000256" key="2">
    <source>
        <dbReference type="ARBA" id="ARBA00022475"/>
    </source>
</evidence>
<keyword evidence="3 9" id="KW-0812">Transmembrane</keyword>
<feature type="transmembrane region" description="Helical" evidence="9">
    <location>
        <begin position="259"/>
        <end position="279"/>
    </location>
</feature>
<feature type="transmembrane region" description="Helical" evidence="9">
    <location>
        <begin position="335"/>
        <end position="353"/>
    </location>
</feature>
<dbReference type="CDD" id="cd07731">
    <property type="entry name" value="ComA-like_MBL-fold"/>
    <property type="match status" value="1"/>
</dbReference>
<evidence type="ECO:0000256" key="7">
    <source>
        <dbReference type="ARBA" id="ARBA00034301"/>
    </source>
</evidence>
<feature type="transmembrane region" description="Helical" evidence="9">
    <location>
        <begin position="455"/>
        <end position="473"/>
    </location>
</feature>
<dbReference type="InterPro" id="IPR004797">
    <property type="entry name" value="Competence_ComEC/Rec2"/>
</dbReference>
<feature type="domain" description="Metallo-beta-lactamase" evidence="10">
    <location>
        <begin position="583"/>
        <end position="784"/>
    </location>
</feature>
<dbReference type="InterPro" id="IPR035681">
    <property type="entry name" value="ComA-like_MBL"/>
</dbReference>
<feature type="transmembrane region" description="Helical" evidence="9">
    <location>
        <begin position="391"/>
        <end position="410"/>
    </location>
</feature>
<proteinExistence type="predicted"/>
<evidence type="ECO:0000256" key="3">
    <source>
        <dbReference type="ARBA" id="ARBA00022692"/>
    </source>
</evidence>
<dbReference type="Pfam" id="PF13567">
    <property type="entry name" value="DUF4131"/>
    <property type="match status" value="1"/>
</dbReference>
<keyword evidence="5 9" id="KW-0472">Membrane</keyword>
<dbReference type="RefSeq" id="WP_378136168.1">
    <property type="nucleotide sequence ID" value="NZ_JBHSMI010000029.1"/>
</dbReference>
<evidence type="ECO:0000256" key="5">
    <source>
        <dbReference type="ARBA" id="ARBA00023136"/>
    </source>
</evidence>
<keyword evidence="12" id="KW-1185">Reference proteome</keyword>
<dbReference type="PANTHER" id="PTHR30619:SF1">
    <property type="entry name" value="RECOMBINATION PROTEIN 2"/>
    <property type="match status" value="1"/>
</dbReference>
<dbReference type="InterPro" id="IPR036866">
    <property type="entry name" value="RibonucZ/Hydroxyglut_hydro"/>
</dbReference>
<accession>A0ABW0HX91</accession>
<evidence type="ECO:0000256" key="1">
    <source>
        <dbReference type="ARBA" id="ARBA00004651"/>
    </source>
</evidence>
<evidence type="ECO:0000256" key="4">
    <source>
        <dbReference type="ARBA" id="ARBA00022989"/>
    </source>
</evidence>
<feature type="transmembrane region" description="Helical" evidence="9">
    <location>
        <begin position="29"/>
        <end position="46"/>
    </location>
</feature>
<protein>
    <submittedName>
        <fullName evidence="11">DNA internalization-related competence protein ComEC/Rec2</fullName>
    </submittedName>
</protein>
<comment type="caution">
    <text evidence="11">The sequence shown here is derived from an EMBL/GenBank/DDBJ whole genome shotgun (WGS) entry which is preliminary data.</text>
</comment>
<comment type="catalytic activity">
    <reaction evidence="6">
        <text>3',5'-cyclic CMP + H2O = CMP + H(+)</text>
        <dbReference type="Rhea" id="RHEA:72675"/>
        <dbReference type="ChEBI" id="CHEBI:15377"/>
        <dbReference type="ChEBI" id="CHEBI:15378"/>
        <dbReference type="ChEBI" id="CHEBI:58003"/>
        <dbReference type="ChEBI" id="CHEBI:60377"/>
    </reaction>
    <physiologicalReaction direction="left-to-right" evidence="6">
        <dbReference type="Rhea" id="RHEA:72676"/>
    </physiologicalReaction>
</comment>
<comment type="catalytic activity">
    <reaction evidence="8">
        <text>3',5'-cyclic UMP + H2O = UMP + H(+)</text>
        <dbReference type="Rhea" id="RHEA:70575"/>
        <dbReference type="ChEBI" id="CHEBI:15377"/>
        <dbReference type="ChEBI" id="CHEBI:15378"/>
        <dbReference type="ChEBI" id="CHEBI:57865"/>
        <dbReference type="ChEBI" id="CHEBI:184387"/>
    </reaction>
    <physiologicalReaction direction="left-to-right" evidence="8">
        <dbReference type="Rhea" id="RHEA:70576"/>
    </physiologicalReaction>
</comment>
<evidence type="ECO:0000256" key="8">
    <source>
        <dbReference type="ARBA" id="ARBA00048505"/>
    </source>
</evidence>
<dbReference type="InterPro" id="IPR025405">
    <property type="entry name" value="DUF4131"/>
</dbReference>
<feature type="transmembrane region" description="Helical" evidence="9">
    <location>
        <begin position="485"/>
        <end position="502"/>
    </location>
</feature>
<comment type="function">
    <text evidence="7">Counteracts the endogenous Pycsar antiviral defense system. Phosphodiesterase that enables metal-dependent hydrolysis of host cyclic nucleotide Pycsar defense signals such as cCMP and cUMP.</text>
</comment>
<dbReference type="NCBIfam" id="TIGR00361">
    <property type="entry name" value="ComEC_Rec2"/>
    <property type="match status" value="1"/>
</dbReference>
<dbReference type="InterPro" id="IPR052159">
    <property type="entry name" value="Competence_DNA_uptake"/>
</dbReference>
<evidence type="ECO:0000256" key="6">
    <source>
        <dbReference type="ARBA" id="ARBA00034221"/>
    </source>
</evidence>
<feature type="transmembrane region" description="Helical" evidence="9">
    <location>
        <begin position="291"/>
        <end position="306"/>
    </location>
</feature>
<sequence>MINRRPLVAVACCWIVGTSLPSLWQGTQAFVALFAILVAVMALAVSRSASPKLVLLCVVAVVLAFGERIATDTRDGLVGGELNAELRKASDGKATVLRGTILLPAEVDGDLASFRLRVARSNIDAIQSETILVRVKLARQEEQLVASSWRRGDVVSVNGVLTLPGTAGNFGDFDYRDYLRGQGIHWQFNVKGAESVENTGTAPSWQHLPGRWLDDFRDRISAIMDKLYPRGDAGYMKGLVAGFRSDLDPKQYDGFAKLGLTHVLAISGLHVGVIVYMLLQGAALVGLTREKALGVAIAAMPAYMLITGASPSAVRACLMAMLALWLARRNALKDGLHLLMSAAMVMLVWKPAYIEDVSFQLSFLVTAGLIVFAPTMTSALPISRPWLRGSIAVALTAQIVSFPVTIYYFHAVHLLSLPANFVLVPFISFVVMPLGMASVVLGGLWLPLGIIPAKLATLGNGLTFVIIDWLNRIDGLRTVWPQPSLLWVGAAYILMGFGIWLVQRAKKRAEEREWWQDRREEAASEDNTVPLPVFDSSPDKRQRRQTIALVFVYMCAVFSWLIWGIQPDRLDSRATVSFLNVGQGDSVLIRTGGGRTIMVDAGGTVQFRKPGEEWRNRASPYEVGRKLLVPLLLRRGIDRIDALVLTHLDADHIGGAKAIMENVTVGALFYNGTIKNSPQTTELFRLAERKRIPSYAVHASMAWDLDESTKINVLYPGEEQAEDEVATIENNQNERSVTLLVTIYGRLFLLPGDLEAEGERAVVEAELRRDAGPRAPVDVLKAGHHGSRTSSTAQWIAYWHPRETVVSVGAKNTYGHPNGEVLERLASMGSRIWRTDLNGEIRYRISPDGAMERQTLTAGDKD</sequence>
<evidence type="ECO:0000256" key="9">
    <source>
        <dbReference type="SAM" id="Phobius"/>
    </source>
</evidence>
<keyword evidence="2" id="KW-1003">Cell membrane</keyword>
<dbReference type="SMART" id="SM00849">
    <property type="entry name" value="Lactamase_B"/>
    <property type="match status" value="1"/>
</dbReference>
<dbReference type="Proteomes" id="UP001596113">
    <property type="component" value="Unassembled WGS sequence"/>
</dbReference>
<dbReference type="NCBIfam" id="TIGR00360">
    <property type="entry name" value="ComEC_N-term"/>
    <property type="match status" value="1"/>
</dbReference>
<comment type="subcellular location">
    <subcellularLocation>
        <location evidence="1">Cell membrane</location>
        <topology evidence="1">Multi-pass membrane protein</topology>
    </subcellularLocation>
</comment>